<dbReference type="InParanoid" id="K0YK14"/>
<keyword evidence="3" id="KW-1003">Cell membrane</keyword>
<evidence type="ECO:0000256" key="7">
    <source>
        <dbReference type="SAM" id="MobiDB-lite"/>
    </source>
</evidence>
<reference evidence="10 11" key="1">
    <citation type="submission" date="2012-08" db="EMBL/GenBank/DDBJ databases">
        <title>The Genome Sequence of Slackia piriformis YIT 12062.</title>
        <authorList>
            <consortium name="The Broad Institute Genome Sequencing Platform"/>
            <person name="Earl A."/>
            <person name="Ward D."/>
            <person name="Feldgarden M."/>
            <person name="Gevers D."/>
            <person name="Morotomi M."/>
            <person name="Walker B."/>
            <person name="Young S.K."/>
            <person name="Zeng Q."/>
            <person name="Gargeya S."/>
            <person name="Fitzgerald M."/>
            <person name="Haas B."/>
            <person name="Abouelleil A."/>
            <person name="Alvarado L."/>
            <person name="Arachchi H.M."/>
            <person name="Berlin A.M."/>
            <person name="Chapman S.B."/>
            <person name="Goldberg J."/>
            <person name="Griggs A."/>
            <person name="Gujja S."/>
            <person name="Hansen M."/>
            <person name="Howarth C."/>
            <person name="Imamovic A."/>
            <person name="Larimer J."/>
            <person name="McCowen C."/>
            <person name="Montmayeur A."/>
            <person name="Murphy C."/>
            <person name="Neiman D."/>
            <person name="Pearson M."/>
            <person name="Priest M."/>
            <person name="Roberts A."/>
            <person name="Saif S."/>
            <person name="Shea T."/>
            <person name="Sisk P."/>
            <person name="Sykes S."/>
            <person name="Wortman J."/>
            <person name="Nusbaum C."/>
            <person name="Birren B."/>
        </authorList>
    </citation>
    <scope>NUCLEOTIDE SEQUENCE [LARGE SCALE GENOMIC DNA]</scope>
    <source>
        <strain evidence="10 11">YIT 12062</strain>
    </source>
</reference>
<feature type="domain" description="Glycine transporter" evidence="9">
    <location>
        <begin position="22"/>
        <end position="95"/>
    </location>
</feature>
<dbReference type="PATRIC" id="fig|742818.3.peg.1559"/>
<feature type="region of interest" description="Disordered" evidence="7">
    <location>
        <begin position="258"/>
        <end position="295"/>
    </location>
</feature>
<dbReference type="PANTHER" id="PTHR30506:SF3">
    <property type="entry name" value="UPF0126 INNER MEMBRANE PROTEIN YADS-RELATED"/>
    <property type="match status" value="1"/>
</dbReference>
<evidence type="ECO:0000259" key="9">
    <source>
        <dbReference type="Pfam" id="PF03458"/>
    </source>
</evidence>
<evidence type="ECO:0000256" key="5">
    <source>
        <dbReference type="ARBA" id="ARBA00022989"/>
    </source>
</evidence>
<dbReference type="RefSeq" id="WP_009139671.1">
    <property type="nucleotide sequence ID" value="NZ_JH815198.1"/>
</dbReference>
<dbReference type="eggNOG" id="COG2860">
    <property type="taxonomic scope" value="Bacteria"/>
</dbReference>
<evidence type="ECO:0000256" key="8">
    <source>
        <dbReference type="SAM" id="Phobius"/>
    </source>
</evidence>
<evidence type="ECO:0000313" key="10">
    <source>
        <dbReference type="EMBL" id="EJZ83952.1"/>
    </source>
</evidence>
<name>K0YK14_9ACTN</name>
<dbReference type="Proteomes" id="UP000006069">
    <property type="component" value="Unassembled WGS sequence"/>
</dbReference>
<dbReference type="GO" id="GO:0005886">
    <property type="term" value="C:plasma membrane"/>
    <property type="evidence" value="ECO:0007669"/>
    <property type="project" value="UniProtKB-SubCell"/>
</dbReference>
<dbReference type="AlphaFoldDB" id="K0YK14"/>
<dbReference type="PANTHER" id="PTHR30506">
    <property type="entry name" value="INNER MEMBRANE PROTEIN"/>
    <property type="match status" value="1"/>
</dbReference>
<feature type="domain" description="Glycine transporter" evidence="9">
    <location>
        <begin position="108"/>
        <end position="181"/>
    </location>
</feature>
<dbReference type="Pfam" id="PF03458">
    <property type="entry name" value="Gly_transporter"/>
    <property type="match status" value="2"/>
</dbReference>
<feature type="transmembrane region" description="Helical" evidence="8">
    <location>
        <begin position="12"/>
        <end position="39"/>
    </location>
</feature>
<dbReference type="InterPro" id="IPR005115">
    <property type="entry name" value="Gly_transporter"/>
</dbReference>
<feature type="transmembrane region" description="Helical" evidence="8">
    <location>
        <begin position="190"/>
        <end position="209"/>
    </location>
</feature>
<organism evidence="10 11">
    <name type="scientific">Slackia piriformis YIT 12062</name>
    <dbReference type="NCBI Taxonomy" id="742818"/>
    <lineage>
        <taxon>Bacteria</taxon>
        <taxon>Bacillati</taxon>
        <taxon>Actinomycetota</taxon>
        <taxon>Coriobacteriia</taxon>
        <taxon>Eggerthellales</taxon>
        <taxon>Eggerthellaceae</taxon>
        <taxon>Slackia</taxon>
    </lineage>
</organism>
<evidence type="ECO:0000256" key="1">
    <source>
        <dbReference type="ARBA" id="ARBA00004651"/>
    </source>
</evidence>
<evidence type="ECO:0000256" key="2">
    <source>
        <dbReference type="ARBA" id="ARBA00008193"/>
    </source>
</evidence>
<evidence type="ECO:0000256" key="3">
    <source>
        <dbReference type="ARBA" id="ARBA00022475"/>
    </source>
</evidence>
<protein>
    <recommendedName>
        <fullName evidence="9">Glycine transporter domain-containing protein</fullName>
    </recommendedName>
</protein>
<sequence length="295" mass="32053">MDELVVWFTERIVASGGVVPAFIDYFAVVVGVVTGAMFACDRKLDIVGTVVCGLFTAYGGGVLRDFLLQDEGVYFMSHPYLFLLCVFLCVFVFYFRGLFRHLPSTIFLCDTLSVALYAVAGASKAFDCGSGFIMSIVLGAIVGVGGGAIRDSFVGEVPGIFRSSNFYAVAAIGGSFTYVLLVQFGSDPAGAAILCVAVVLALRYLSVFFDWRTGDDPIDLTPYVSRPLKSFGYIVRGLFLGGGKKERRHYVRSFKMKSLSSEKAQRRYDHEEGDAGSEGRTESEAGSNDPLAFMR</sequence>
<comment type="caution">
    <text evidence="10">The sequence shown here is derived from an EMBL/GenBank/DDBJ whole genome shotgun (WGS) entry which is preliminary data.</text>
</comment>
<evidence type="ECO:0000256" key="6">
    <source>
        <dbReference type="ARBA" id="ARBA00023136"/>
    </source>
</evidence>
<keyword evidence="4 8" id="KW-0812">Transmembrane</keyword>
<accession>K0YK14</accession>
<evidence type="ECO:0000313" key="11">
    <source>
        <dbReference type="Proteomes" id="UP000006069"/>
    </source>
</evidence>
<keyword evidence="5 8" id="KW-1133">Transmembrane helix</keyword>
<feature type="transmembrane region" description="Helical" evidence="8">
    <location>
        <begin position="132"/>
        <end position="153"/>
    </location>
</feature>
<feature type="transmembrane region" description="Helical" evidence="8">
    <location>
        <begin position="46"/>
        <end position="63"/>
    </location>
</feature>
<feature type="transmembrane region" description="Helical" evidence="8">
    <location>
        <begin position="107"/>
        <end position="126"/>
    </location>
</feature>
<gene>
    <name evidence="10" type="ORF">HMPREF9451_01477</name>
</gene>
<dbReference type="EMBL" id="ADMD01000007">
    <property type="protein sequence ID" value="EJZ83952.1"/>
    <property type="molecule type" value="Genomic_DNA"/>
</dbReference>
<feature type="transmembrane region" description="Helical" evidence="8">
    <location>
        <begin position="165"/>
        <end position="184"/>
    </location>
</feature>
<dbReference type="HOGENOM" id="CLU_064906_3_0_11"/>
<dbReference type="OrthoDB" id="9791874at2"/>
<feature type="transmembrane region" description="Helical" evidence="8">
    <location>
        <begin position="75"/>
        <end position="95"/>
    </location>
</feature>
<keyword evidence="11" id="KW-1185">Reference proteome</keyword>
<comment type="subcellular location">
    <subcellularLocation>
        <location evidence="1">Cell membrane</location>
        <topology evidence="1">Multi-pass membrane protein</topology>
    </subcellularLocation>
</comment>
<keyword evidence="6 8" id="KW-0472">Membrane</keyword>
<proteinExistence type="inferred from homology"/>
<comment type="similarity">
    <text evidence="2">Belongs to the UPF0126 family.</text>
</comment>
<evidence type="ECO:0000256" key="4">
    <source>
        <dbReference type="ARBA" id="ARBA00022692"/>
    </source>
</evidence>